<dbReference type="Pfam" id="PF02518">
    <property type="entry name" value="HATPase_c"/>
    <property type="match status" value="1"/>
</dbReference>
<evidence type="ECO:0000256" key="1">
    <source>
        <dbReference type="ARBA" id="ARBA00004651"/>
    </source>
</evidence>
<dbReference type="Gene3D" id="3.30.565.10">
    <property type="entry name" value="Histidine kinase-like ATPase, C-terminal domain"/>
    <property type="match status" value="1"/>
</dbReference>
<keyword evidence="9 12" id="KW-1133">Transmembrane helix</keyword>
<proteinExistence type="predicted"/>
<keyword evidence="7 14" id="KW-0418">Kinase</keyword>
<keyword evidence="8" id="KW-0067">ATP-binding</keyword>
<dbReference type="SMART" id="SM00304">
    <property type="entry name" value="HAMP"/>
    <property type="match status" value="1"/>
</dbReference>
<reference evidence="15" key="1">
    <citation type="journal article" date="2019" name="Int. J. Syst. Evol. Microbiol.">
        <title>The Global Catalogue of Microorganisms (GCM) 10K type strain sequencing project: providing services to taxonomists for standard genome sequencing and annotation.</title>
        <authorList>
            <consortium name="The Broad Institute Genomics Platform"/>
            <consortium name="The Broad Institute Genome Sequencing Center for Infectious Disease"/>
            <person name="Wu L."/>
            <person name="Ma J."/>
        </authorList>
    </citation>
    <scope>NUCLEOTIDE SEQUENCE [LARGE SCALE GENOMIC DNA]</scope>
    <source>
        <strain evidence="15">KCTC 12907</strain>
    </source>
</reference>
<dbReference type="Proteomes" id="UP001596378">
    <property type="component" value="Unassembled WGS sequence"/>
</dbReference>
<evidence type="ECO:0000256" key="9">
    <source>
        <dbReference type="ARBA" id="ARBA00022989"/>
    </source>
</evidence>
<evidence type="ECO:0000256" key="8">
    <source>
        <dbReference type="ARBA" id="ARBA00022840"/>
    </source>
</evidence>
<evidence type="ECO:0000256" key="4">
    <source>
        <dbReference type="ARBA" id="ARBA00022679"/>
    </source>
</evidence>
<protein>
    <submittedName>
        <fullName evidence="14">Sensor histidine kinase</fullName>
        <ecNumber evidence="14">2.7.13.3</ecNumber>
    </submittedName>
</protein>
<dbReference type="Pfam" id="PF06580">
    <property type="entry name" value="His_kinase"/>
    <property type="match status" value="1"/>
</dbReference>
<dbReference type="InterPro" id="IPR036890">
    <property type="entry name" value="HATPase_C_sf"/>
</dbReference>
<keyword evidence="2" id="KW-1003">Cell membrane</keyword>
<dbReference type="InterPro" id="IPR033479">
    <property type="entry name" value="dCache_1"/>
</dbReference>
<dbReference type="InterPro" id="IPR050640">
    <property type="entry name" value="Bact_2-comp_sensor_kinase"/>
</dbReference>
<dbReference type="EC" id="2.7.13.3" evidence="14"/>
<dbReference type="SUPFAM" id="SSF55874">
    <property type="entry name" value="ATPase domain of HSP90 chaperone/DNA topoisomerase II/histidine kinase"/>
    <property type="match status" value="1"/>
</dbReference>
<evidence type="ECO:0000313" key="14">
    <source>
        <dbReference type="EMBL" id="MFC7149808.1"/>
    </source>
</evidence>
<evidence type="ECO:0000259" key="13">
    <source>
        <dbReference type="PROSITE" id="PS50885"/>
    </source>
</evidence>
<evidence type="ECO:0000256" key="11">
    <source>
        <dbReference type="ARBA" id="ARBA00023136"/>
    </source>
</evidence>
<evidence type="ECO:0000313" key="15">
    <source>
        <dbReference type="Proteomes" id="UP001596378"/>
    </source>
</evidence>
<dbReference type="Gene3D" id="6.10.340.10">
    <property type="match status" value="1"/>
</dbReference>
<organism evidence="14 15">
    <name type="scientific">Cohnella cellulosilytica</name>
    <dbReference type="NCBI Taxonomy" id="986710"/>
    <lineage>
        <taxon>Bacteria</taxon>
        <taxon>Bacillati</taxon>
        <taxon>Bacillota</taxon>
        <taxon>Bacilli</taxon>
        <taxon>Bacillales</taxon>
        <taxon>Paenibacillaceae</taxon>
        <taxon>Cohnella</taxon>
    </lineage>
</organism>
<dbReference type="InterPro" id="IPR010559">
    <property type="entry name" value="Sig_transdc_His_kin_internal"/>
</dbReference>
<dbReference type="SUPFAM" id="SSF158472">
    <property type="entry name" value="HAMP domain-like"/>
    <property type="match status" value="1"/>
</dbReference>
<dbReference type="PROSITE" id="PS50885">
    <property type="entry name" value="HAMP"/>
    <property type="match status" value="1"/>
</dbReference>
<dbReference type="Pfam" id="PF00672">
    <property type="entry name" value="HAMP"/>
    <property type="match status" value="1"/>
</dbReference>
<name>A0ABW2F9X1_9BACL</name>
<sequence length="611" mass="68346">MLRMNKRLGLRSIRHKLMIAAIACILIPAVLAQFIYTTLTKDAVQRQAVSNAQDSLLLAESSVSNLLVSMLNMANYIQTNADMTSYFKLVVSGNIESRDAYLNFTDRKKILEQLDSLTVSDKSYITVLLTDGTAFTNYSTSDYNPLLLMEEPWFERLDGLKWPSSHWIGASPTVFAYMSEESPYQLSLARTLRRDDSRIYGYVVVTVMEKQVRRLFEKLSSDQEMMLLDENDRILSSGDTSRIGSTFADVGASAGRLHTSIKTIDGERYLITEKPFSFNDWKLVSKQRYSEAIVDISSIFNQIFVVQISSLAVFLLILLVLLRAFTKPLVQLGRTTSSVQRGNLSVRSGVRGTDEIGRLGFLFDQMLDRVQEMIAEVSDTQARKRRAELKMLQAQIHPHFLFNVLNSIRMKVMRGGDADSAKMIGSLSTLLRMTINSEADEISLHEELELLAHYVELMNLRQKEKVELSLDIASETMLVRVPRFFLQPIVENALIHGFNQKAGLIRIRAEMSAGALHLSVEDNGVGMDEAAVAALNRKLQRAMHAQGERRTAAAAPGIGSGTAFSGMGLTNVVERMTMLCGGRFSIAVESRKDAGTQIRVTIAEERMEAHV</sequence>
<dbReference type="CDD" id="cd06225">
    <property type="entry name" value="HAMP"/>
    <property type="match status" value="1"/>
</dbReference>
<evidence type="ECO:0000256" key="5">
    <source>
        <dbReference type="ARBA" id="ARBA00022692"/>
    </source>
</evidence>
<comment type="caution">
    <text evidence="14">The sequence shown here is derived from an EMBL/GenBank/DDBJ whole genome shotgun (WGS) entry which is preliminary data.</text>
</comment>
<dbReference type="PANTHER" id="PTHR34220">
    <property type="entry name" value="SENSOR HISTIDINE KINASE YPDA"/>
    <property type="match status" value="1"/>
</dbReference>
<gene>
    <name evidence="14" type="ORF">ACFQMJ_14885</name>
</gene>
<feature type="domain" description="HAMP" evidence="13">
    <location>
        <begin position="323"/>
        <end position="375"/>
    </location>
</feature>
<dbReference type="InterPro" id="IPR003594">
    <property type="entry name" value="HATPase_dom"/>
</dbReference>
<keyword evidence="10" id="KW-0902">Two-component regulatory system</keyword>
<dbReference type="InterPro" id="IPR003660">
    <property type="entry name" value="HAMP_dom"/>
</dbReference>
<evidence type="ECO:0000256" key="6">
    <source>
        <dbReference type="ARBA" id="ARBA00022741"/>
    </source>
</evidence>
<dbReference type="EMBL" id="JBHTAI010000008">
    <property type="protein sequence ID" value="MFC7149808.1"/>
    <property type="molecule type" value="Genomic_DNA"/>
</dbReference>
<evidence type="ECO:0000256" key="2">
    <source>
        <dbReference type="ARBA" id="ARBA00022475"/>
    </source>
</evidence>
<keyword evidence="5 12" id="KW-0812">Transmembrane</keyword>
<keyword evidence="4 14" id="KW-0808">Transferase</keyword>
<keyword evidence="15" id="KW-1185">Reference proteome</keyword>
<keyword evidence="3" id="KW-0597">Phosphoprotein</keyword>
<keyword evidence="11 12" id="KW-0472">Membrane</keyword>
<dbReference type="GO" id="GO:0004673">
    <property type="term" value="F:protein histidine kinase activity"/>
    <property type="evidence" value="ECO:0007669"/>
    <property type="project" value="UniProtKB-EC"/>
</dbReference>
<evidence type="ECO:0000256" key="3">
    <source>
        <dbReference type="ARBA" id="ARBA00022553"/>
    </source>
</evidence>
<keyword evidence="6" id="KW-0547">Nucleotide-binding</keyword>
<comment type="subcellular location">
    <subcellularLocation>
        <location evidence="1">Cell membrane</location>
        <topology evidence="1">Multi-pass membrane protein</topology>
    </subcellularLocation>
</comment>
<dbReference type="Pfam" id="PF02743">
    <property type="entry name" value="dCache_1"/>
    <property type="match status" value="1"/>
</dbReference>
<feature type="transmembrane region" description="Helical" evidence="12">
    <location>
        <begin position="304"/>
        <end position="325"/>
    </location>
</feature>
<dbReference type="RefSeq" id="WP_378049290.1">
    <property type="nucleotide sequence ID" value="NZ_JBHMDN010000020.1"/>
</dbReference>
<dbReference type="PANTHER" id="PTHR34220:SF11">
    <property type="entry name" value="SENSOR PROTEIN KINASE HPTS"/>
    <property type="match status" value="1"/>
</dbReference>
<evidence type="ECO:0000256" key="10">
    <source>
        <dbReference type="ARBA" id="ARBA00023012"/>
    </source>
</evidence>
<evidence type="ECO:0000256" key="7">
    <source>
        <dbReference type="ARBA" id="ARBA00022777"/>
    </source>
</evidence>
<accession>A0ABW2F9X1</accession>
<evidence type="ECO:0000256" key="12">
    <source>
        <dbReference type="SAM" id="Phobius"/>
    </source>
</evidence>